<proteinExistence type="predicted"/>
<organism evidence="1 2">
    <name type="scientific">Octopus vulgaris</name>
    <name type="common">Common octopus</name>
    <dbReference type="NCBI Taxonomy" id="6645"/>
    <lineage>
        <taxon>Eukaryota</taxon>
        <taxon>Metazoa</taxon>
        <taxon>Spiralia</taxon>
        <taxon>Lophotrochozoa</taxon>
        <taxon>Mollusca</taxon>
        <taxon>Cephalopoda</taxon>
        <taxon>Coleoidea</taxon>
        <taxon>Octopodiformes</taxon>
        <taxon>Octopoda</taxon>
        <taxon>Incirrata</taxon>
        <taxon>Octopodidae</taxon>
        <taxon>Octopus</taxon>
    </lineage>
</organism>
<dbReference type="EMBL" id="OX597823">
    <property type="protein sequence ID" value="CAI9728644.1"/>
    <property type="molecule type" value="Genomic_DNA"/>
</dbReference>
<sequence>MKKNYENVRLSRYFSFCNHTMSDIKPSEHLVPTFSTGVGDSAQAVLIVLEMKLSKDLVVPIFSPRAGNSTPGCCSCTGGNKQTLGREDICDCSMQY</sequence>
<evidence type="ECO:0000313" key="2">
    <source>
        <dbReference type="Proteomes" id="UP001162480"/>
    </source>
</evidence>
<gene>
    <name evidence="1" type="ORF">OCTVUL_1B015372</name>
</gene>
<dbReference type="Proteomes" id="UP001162480">
    <property type="component" value="Chromosome 10"/>
</dbReference>
<dbReference type="AlphaFoldDB" id="A0AA36F8Z5"/>
<reference evidence="1" key="1">
    <citation type="submission" date="2023-08" db="EMBL/GenBank/DDBJ databases">
        <authorList>
            <person name="Alioto T."/>
            <person name="Alioto T."/>
            <person name="Gomez Garrido J."/>
        </authorList>
    </citation>
    <scope>NUCLEOTIDE SEQUENCE</scope>
</reference>
<accession>A0AA36F8Z5</accession>
<keyword evidence="2" id="KW-1185">Reference proteome</keyword>
<name>A0AA36F8Z5_OCTVU</name>
<protein>
    <submittedName>
        <fullName evidence="1">Uncharacterized protein</fullName>
    </submittedName>
</protein>
<evidence type="ECO:0000313" key="1">
    <source>
        <dbReference type="EMBL" id="CAI9728644.1"/>
    </source>
</evidence>